<feature type="compositionally biased region" description="Polar residues" evidence="5">
    <location>
        <begin position="182"/>
        <end position="196"/>
    </location>
</feature>
<dbReference type="PANTHER" id="PTHR31438">
    <property type="entry name" value="LYSINE N-ACYLTRANSFERASE C17G9.06C-RELATED"/>
    <property type="match status" value="1"/>
</dbReference>
<evidence type="ECO:0000256" key="2">
    <source>
        <dbReference type="ARBA" id="ARBA00005102"/>
    </source>
</evidence>
<feature type="domain" description="Acyltransferase MbtK/IucB-like conserved" evidence="6">
    <location>
        <begin position="6"/>
        <end position="53"/>
    </location>
</feature>
<dbReference type="GO" id="GO:0019290">
    <property type="term" value="P:siderophore biosynthetic process"/>
    <property type="evidence" value="ECO:0007669"/>
    <property type="project" value="InterPro"/>
</dbReference>
<name>A0A511JNU0_9CELL</name>
<protein>
    <recommendedName>
        <fullName evidence="3">Lysine N-acyltransferase MbtK</fullName>
    </recommendedName>
    <alternativeName>
        <fullName evidence="4">Mycobactin synthase protein K</fullName>
    </alternativeName>
</protein>
<comment type="caution">
    <text evidence="7">The sequence shown here is derived from an EMBL/GenBank/DDBJ whole genome shotgun (WGS) entry which is preliminary data.</text>
</comment>
<dbReference type="RefSeq" id="WP_186814865.1">
    <property type="nucleotide sequence ID" value="NZ_BJWH01000015.1"/>
</dbReference>
<dbReference type="SUPFAM" id="SSF55729">
    <property type="entry name" value="Acyl-CoA N-acyltransferases (Nat)"/>
    <property type="match status" value="1"/>
</dbReference>
<dbReference type="EMBL" id="BJWH01000015">
    <property type="protein sequence ID" value="GEL99213.1"/>
    <property type="molecule type" value="Genomic_DNA"/>
</dbReference>
<dbReference type="SMART" id="SM01006">
    <property type="entry name" value="AlcB"/>
    <property type="match status" value="1"/>
</dbReference>
<comment type="function">
    <text evidence="1">Acyltransferase required for the direct transfer of medium- to long-chain fatty acyl moieties from a carrier protein (MbtL) on to the epsilon-amino group of lysine residue in the mycobactin core.</text>
</comment>
<evidence type="ECO:0000256" key="1">
    <source>
        <dbReference type="ARBA" id="ARBA00003818"/>
    </source>
</evidence>
<reference evidence="7 8" key="1">
    <citation type="submission" date="2019-07" db="EMBL/GenBank/DDBJ databases">
        <title>Whole genome shotgun sequence of Cellulomonas terrae NBRC 100819.</title>
        <authorList>
            <person name="Hosoyama A."/>
            <person name="Uohara A."/>
            <person name="Ohji S."/>
            <person name="Ichikawa N."/>
        </authorList>
    </citation>
    <scope>NUCLEOTIDE SEQUENCE [LARGE SCALE GENOMIC DNA]</scope>
    <source>
        <strain evidence="7 8">NBRC 100819</strain>
    </source>
</reference>
<feature type="region of interest" description="Disordered" evidence="5">
    <location>
        <begin position="175"/>
        <end position="196"/>
    </location>
</feature>
<evidence type="ECO:0000256" key="3">
    <source>
        <dbReference type="ARBA" id="ARBA00020586"/>
    </source>
</evidence>
<dbReference type="UniPathway" id="UPA00011"/>
<sequence>MTITILPLDRHRYAPLVHAWFIHPASAFWQLGGLSLDDVRAYLAAVAADPRQDGWLGLVDDEPTFLVETYDPTAVLLDGVPEVRTGDLGMHLLVSPPAGRPVHGLTSAVMAATVAFCFDELGAARVVVEPDVRNVRVAAKNAEVGFQVLRELDLPGKRASLAVCTREAFEVSGARARAQVASRPSTPVPTTTGSRR</sequence>
<dbReference type="InterPro" id="IPR019432">
    <property type="entry name" value="Acyltransferase_MbtK/IucB-like"/>
</dbReference>
<dbReference type="Pfam" id="PF13523">
    <property type="entry name" value="Acetyltransf_8"/>
    <property type="match status" value="1"/>
</dbReference>
<accession>A0A511JNU0</accession>
<evidence type="ECO:0000256" key="5">
    <source>
        <dbReference type="SAM" id="MobiDB-lite"/>
    </source>
</evidence>
<evidence type="ECO:0000313" key="8">
    <source>
        <dbReference type="Proteomes" id="UP000321049"/>
    </source>
</evidence>
<dbReference type="InterPro" id="IPR016181">
    <property type="entry name" value="Acyl_CoA_acyltransferase"/>
</dbReference>
<dbReference type="PANTHER" id="PTHR31438:SF1">
    <property type="entry name" value="LYSINE N-ACYLTRANSFERASE C17G9.06C-RELATED"/>
    <property type="match status" value="1"/>
</dbReference>
<dbReference type="AlphaFoldDB" id="A0A511JNU0"/>
<keyword evidence="8" id="KW-1185">Reference proteome</keyword>
<dbReference type="GO" id="GO:0016410">
    <property type="term" value="F:N-acyltransferase activity"/>
    <property type="evidence" value="ECO:0007669"/>
    <property type="project" value="TreeGrafter"/>
</dbReference>
<organism evidence="7 8">
    <name type="scientific">Cellulomonas terrae</name>
    <dbReference type="NCBI Taxonomy" id="311234"/>
    <lineage>
        <taxon>Bacteria</taxon>
        <taxon>Bacillati</taxon>
        <taxon>Actinomycetota</taxon>
        <taxon>Actinomycetes</taxon>
        <taxon>Micrococcales</taxon>
        <taxon>Cellulomonadaceae</taxon>
        <taxon>Cellulomonas</taxon>
    </lineage>
</organism>
<keyword evidence="7" id="KW-0808">Transferase</keyword>
<evidence type="ECO:0000259" key="6">
    <source>
        <dbReference type="SMART" id="SM01006"/>
    </source>
</evidence>
<gene>
    <name evidence="7" type="ORF">CTE05_27600</name>
</gene>
<comment type="pathway">
    <text evidence="2">Siderophore biosynthesis; mycobactin biosynthesis.</text>
</comment>
<proteinExistence type="predicted"/>
<evidence type="ECO:0000313" key="7">
    <source>
        <dbReference type="EMBL" id="GEL99213.1"/>
    </source>
</evidence>
<evidence type="ECO:0000256" key="4">
    <source>
        <dbReference type="ARBA" id="ARBA00031122"/>
    </source>
</evidence>
<dbReference type="Proteomes" id="UP000321049">
    <property type="component" value="Unassembled WGS sequence"/>
</dbReference>
<dbReference type="Gene3D" id="3.40.630.30">
    <property type="match status" value="1"/>
</dbReference>